<accession>B4S3I4</accession>
<evidence type="ECO:0000256" key="4">
    <source>
        <dbReference type="ARBA" id="ARBA00022475"/>
    </source>
</evidence>
<feature type="transmembrane region" description="Helical" evidence="11">
    <location>
        <begin position="166"/>
        <end position="190"/>
    </location>
</feature>
<dbReference type="Proteomes" id="UP000002725">
    <property type="component" value="Chromosome"/>
</dbReference>
<dbReference type="InterPro" id="IPR004513">
    <property type="entry name" value="FtsX"/>
</dbReference>
<keyword evidence="9 10" id="KW-0131">Cell cycle</keyword>
<dbReference type="PANTHER" id="PTHR47755:SF1">
    <property type="entry name" value="CELL DIVISION PROTEIN FTSX"/>
    <property type="match status" value="1"/>
</dbReference>
<dbReference type="HOGENOM" id="CLU_073546_1_0_10"/>
<reference evidence="14" key="1">
    <citation type="submission" date="2008-06" db="EMBL/GenBank/DDBJ databases">
        <title>Complete sequence of chromosome of Prosthecochloris aestuarii DSM 271.</title>
        <authorList>
            <consortium name="US DOE Joint Genome Institute"/>
            <person name="Lucas S."/>
            <person name="Copeland A."/>
            <person name="Lapidus A."/>
            <person name="Glavina del Rio T."/>
            <person name="Dalin E."/>
            <person name="Tice H."/>
            <person name="Bruce D."/>
            <person name="Goodwin L."/>
            <person name="Pitluck S."/>
            <person name="Schmutz J."/>
            <person name="Larimer F."/>
            <person name="Land M."/>
            <person name="Hauser L."/>
            <person name="Kyrpides N."/>
            <person name="Anderson I."/>
            <person name="Liu Z."/>
            <person name="Li T."/>
            <person name="Zhao F."/>
            <person name="Overmann J."/>
            <person name="Bryant D.A."/>
            <person name="Richardson P."/>
        </authorList>
    </citation>
    <scope>NUCLEOTIDE SEQUENCE [LARGE SCALE GENOMIC DNA]</scope>
    <source>
        <strain evidence="14">DSM 271</strain>
    </source>
</reference>
<dbReference type="Gene3D" id="3.30.70.3040">
    <property type="match status" value="1"/>
</dbReference>
<keyword evidence="7 11" id="KW-1133">Transmembrane helix</keyword>
<name>B4S3I4_PROA2</name>
<evidence type="ECO:0000256" key="9">
    <source>
        <dbReference type="ARBA" id="ARBA00023306"/>
    </source>
</evidence>
<dbReference type="STRING" id="290512.Paes_1705"/>
<dbReference type="EMBL" id="CP001108">
    <property type="protein sequence ID" value="ACF46723.1"/>
    <property type="molecule type" value="Genomic_DNA"/>
</dbReference>
<protein>
    <recommendedName>
        <fullName evidence="3 10">Cell division protein FtsX</fullName>
    </recommendedName>
</protein>
<feature type="domain" description="ABC3 transporter permease C-terminal" evidence="12">
    <location>
        <begin position="175"/>
        <end position="289"/>
    </location>
</feature>
<dbReference type="KEGG" id="paa:Paes_1705"/>
<evidence type="ECO:0000256" key="6">
    <source>
        <dbReference type="ARBA" id="ARBA00022692"/>
    </source>
</evidence>
<dbReference type="PANTHER" id="PTHR47755">
    <property type="entry name" value="CELL DIVISION PROTEIN FTSX"/>
    <property type="match status" value="1"/>
</dbReference>
<evidence type="ECO:0000256" key="3">
    <source>
        <dbReference type="ARBA" id="ARBA00021907"/>
    </source>
</evidence>
<evidence type="ECO:0000256" key="8">
    <source>
        <dbReference type="ARBA" id="ARBA00023136"/>
    </source>
</evidence>
<dbReference type="InterPro" id="IPR003838">
    <property type="entry name" value="ABC3_permease_C"/>
</dbReference>
<evidence type="ECO:0000256" key="1">
    <source>
        <dbReference type="ARBA" id="ARBA00004651"/>
    </source>
</evidence>
<sequence length="290" mass="32064">MNLFFLLKEGFSGIWRAKLPFAVTVISGFFALVLLGVFSTVSVSFFDLIDEVRGRVELEIFFDDRTSQDEVQKVVESVGGMQGVREVDFLSKDDAAKIFEQEFGQDIVGILGVNPLPRSMKLRVDPLYASPDSLQVVASAIGELQQGLDIRYNKVFLRQLEENARLFTWGTAATGILISIATVILVGYTIRLAIYSRQERIKTMRLVGATNWFISAPYLIEGGVQGILSGVLAALAIYLMFEQGLQRYEPGIYAVLHPSSLMVYPLLAGLGFILGVFGSTVSVSKYLRKP</sequence>
<evidence type="ECO:0000256" key="2">
    <source>
        <dbReference type="ARBA" id="ARBA00007379"/>
    </source>
</evidence>
<dbReference type="PIRSF" id="PIRSF003097">
    <property type="entry name" value="FtsX"/>
    <property type="match status" value="1"/>
</dbReference>
<dbReference type="AlphaFoldDB" id="B4S3I4"/>
<dbReference type="Pfam" id="PF02687">
    <property type="entry name" value="FtsX"/>
    <property type="match status" value="1"/>
</dbReference>
<proteinExistence type="inferred from homology"/>
<evidence type="ECO:0000256" key="10">
    <source>
        <dbReference type="PIRNR" id="PIRNR003097"/>
    </source>
</evidence>
<evidence type="ECO:0000256" key="11">
    <source>
        <dbReference type="SAM" id="Phobius"/>
    </source>
</evidence>
<evidence type="ECO:0000256" key="5">
    <source>
        <dbReference type="ARBA" id="ARBA00022618"/>
    </source>
</evidence>
<keyword evidence="8 10" id="KW-0472">Membrane</keyword>
<feature type="transmembrane region" description="Helical" evidence="11">
    <location>
        <begin position="261"/>
        <end position="283"/>
    </location>
</feature>
<keyword evidence="15" id="KW-1185">Reference proteome</keyword>
<dbReference type="eggNOG" id="COG2177">
    <property type="taxonomic scope" value="Bacteria"/>
</dbReference>
<dbReference type="RefSeq" id="WP_012506256.1">
    <property type="nucleotide sequence ID" value="NC_011059.1"/>
</dbReference>
<dbReference type="Pfam" id="PF18075">
    <property type="entry name" value="FtsX_ECD"/>
    <property type="match status" value="1"/>
</dbReference>
<gene>
    <name evidence="14" type="ordered locus">Paes_1705</name>
</gene>
<keyword evidence="5 10" id="KW-0132">Cell division</keyword>
<comment type="similarity">
    <text evidence="2 10">Belongs to the ABC-4 integral membrane protein family. FtsX subfamily.</text>
</comment>
<evidence type="ECO:0000313" key="15">
    <source>
        <dbReference type="Proteomes" id="UP000002725"/>
    </source>
</evidence>
<feature type="transmembrane region" description="Helical" evidence="11">
    <location>
        <begin position="21"/>
        <end position="46"/>
    </location>
</feature>
<keyword evidence="6 11" id="KW-0812">Transmembrane</keyword>
<evidence type="ECO:0000259" key="13">
    <source>
        <dbReference type="Pfam" id="PF18075"/>
    </source>
</evidence>
<organism evidence="14 15">
    <name type="scientific">Prosthecochloris aestuarii (strain DSM 271 / SK 413)</name>
    <dbReference type="NCBI Taxonomy" id="290512"/>
    <lineage>
        <taxon>Bacteria</taxon>
        <taxon>Pseudomonadati</taxon>
        <taxon>Chlorobiota</taxon>
        <taxon>Chlorobiia</taxon>
        <taxon>Chlorobiales</taxon>
        <taxon>Chlorobiaceae</taxon>
        <taxon>Prosthecochloris</taxon>
    </lineage>
</organism>
<evidence type="ECO:0000259" key="12">
    <source>
        <dbReference type="Pfam" id="PF02687"/>
    </source>
</evidence>
<dbReference type="GO" id="GO:0051301">
    <property type="term" value="P:cell division"/>
    <property type="evidence" value="ECO:0007669"/>
    <property type="project" value="UniProtKB-KW"/>
</dbReference>
<feature type="transmembrane region" description="Helical" evidence="11">
    <location>
        <begin position="211"/>
        <end position="241"/>
    </location>
</feature>
<comment type="subcellular location">
    <subcellularLocation>
        <location evidence="1">Cell membrane</location>
        <topology evidence="1">Multi-pass membrane protein</topology>
    </subcellularLocation>
</comment>
<evidence type="ECO:0000313" key="14">
    <source>
        <dbReference type="EMBL" id="ACF46723.1"/>
    </source>
</evidence>
<evidence type="ECO:0000256" key="7">
    <source>
        <dbReference type="ARBA" id="ARBA00022989"/>
    </source>
</evidence>
<dbReference type="InterPro" id="IPR040690">
    <property type="entry name" value="FtsX_ECD"/>
</dbReference>
<dbReference type="GO" id="GO:0005886">
    <property type="term" value="C:plasma membrane"/>
    <property type="evidence" value="ECO:0007669"/>
    <property type="project" value="UniProtKB-SubCell"/>
</dbReference>
<keyword evidence="4 10" id="KW-1003">Cell membrane</keyword>
<feature type="domain" description="FtsX extracellular" evidence="13">
    <location>
        <begin position="56"/>
        <end position="145"/>
    </location>
</feature>